<feature type="compositionally biased region" description="Low complexity" evidence="1">
    <location>
        <begin position="74"/>
        <end position="104"/>
    </location>
</feature>
<accession>A0A7J8GKJ4</accession>
<feature type="compositionally biased region" description="Low complexity" evidence="1">
    <location>
        <begin position="1"/>
        <end position="18"/>
    </location>
</feature>
<dbReference type="InParanoid" id="A0A7J8GKJ4"/>
<dbReference type="EMBL" id="JACASF010000009">
    <property type="protein sequence ID" value="KAF6460634.1"/>
    <property type="molecule type" value="Genomic_DNA"/>
</dbReference>
<dbReference type="AlphaFoldDB" id="A0A7J8GKJ4"/>
<gene>
    <name evidence="2" type="ORF">HJG59_011537</name>
</gene>
<feature type="region of interest" description="Disordered" evidence="1">
    <location>
        <begin position="1"/>
        <end position="127"/>
    </location>
</feature>
<dbReference type="Proteomes" id="UP000550707">
    <property type="component" value="Unassembled WGS sequence"/>
</dbReference>
<keyword evidence="3" id="KW-1185">Reference proteome</keyword>
<evidence type="ECO:0000313" key="3">
    <source>
        <dbReference type="Proteomes" id="UP000550707"/>
    </source>
</evidence>
<proteinExistence type="predicted"/>
<name>A0A7J8GKJ4_MOLMO</name>
<sequence length="127" mass="12412">MGRGAVGVRAAGRPQGRADSGGGAAPAGLGADLSPPSPPRPQSRPISGPRGSRRLRANRSAGGARRSPGHLATSPDGAAAPGAQGGPAAAPGGSCAPPGARSAPRWPAPRLAGRAAHPRWARSPHNR</sequence>
<feature type="compositionally biased region" description="Basic residues" evidence="1">
    <location>
        <begin position="116"/>
        <end position="127"/>
    </location>
</feature>
<evidence type="ECO:0000256" key="1">
    <source>
        <dbReference type="SAM" id="MobiDB-lite"/>
    </source>
</evidence>
<organism evidence="2 3">
    <name type="scientific">Molossus molossus</name>
    <name type="common">Pallas' mastiff bat</name>
    <name type="synonym">Vespertilio molossus</name>
    <dbReference type="NCBI Taxonomy" id="27622"/>
    <lineage>
        <taxon>Eukaryota</taxon>
        <taxon>Metazoa</taxon>
        <taxon>Chordata</taxon>
        <taxon>Craniata</taxon>
        <taxon>Vertebrata</taxon>
        <taxon>Euteleostomi</taxon>
        <taxon>Mammalia</taxon>
        <taxon>Eutheria</taxon>
        <taxon>Laurasiatheria</taxon>
        <taxon>Chiroptera</taxon>
        <taxon>Yangochiroptera</taxon>
        <taxon>Molossidae</taxon>
        <taxon>Molossus</taxon>
    </lineage>
</organism>
<reference evidence="2 3" key="1">
    <citation type="journal article" date="2020" name="Nature">
        <title>Six reference-quality genomes reveal evolution of bat adaptations.</title>
        <authorList>
            <person name="Jebb D."/>
            <person name="Huang Z."/>
            <person name="Pippel M."/>
            <person name="Hughes G.M."/>
            <person name="Lavrichenko K."/>
            <person name="Devanna P."/>
            <person name="Winkler S."/>
            <person name="Jermiin L.S."/>
            <person name="Skirmuntt E.C."/>
            <person name="Katzourakis A."/>
            <person name="Burkitt-Gray L."/>
            <person name="Ray D.A."/>
            <person name="Sullivan K.A.M."/>
            <person name="Roscito J.G."/>
            <person name="Kirilenko B.M."/>
            <person name="Davalos L.M."/>
            <person name="Corthals A.P."/>
            <person name="Power M.L."/>
            <person name="Jones G."/>
            <person name="Ransome R.D."/>
            <person name="Dechmann D.K.N."/>
            <person name="Locatelli A.G."/>
            <person name="Puechmaille S.J."/>
            <person name="Fedrigo O."/>
            <person name="Jarvis E.D."/>
            <person name="Hiller M."/>
            <person name="Vernes S.C."/>
            <person name="Myers E.W."/>
            <person name="Teeling E.C."/>
        </authorList>
    </citation>
    <scope>NUCLEOTIDE SEQUENCE [LARGE SCALE GENOMIC DNA]</scope>
    <source>
        <strain evidence="2">MMolMol1</strain>
        <tissue evidence="2">Muscle</tissue>
    </source>
</reference>
<protein>
    <submittedName>
        <fullName evidence="2">Uncharacterized protein</fullName>
    </submittedName>
</protein>
<evidence type="ECO:0000313" key="2">
    <source>
        <dbReference type="EMBL" id="KAF6460634.1"/>
    </source>
</evidence>
<comment type="caution">
    <text evidence="2">The sequence shown here is derived from an EMBL/GenBank/DDBJ whole genome shotgun (WGS) entry which is preliminary data.</text>
</comment>